<feature type="domain" description="CS" evidence="4">
    <location>
        <begin position="30"/>
        <end position="131"/>
    </location>
</feature>
<dbReference type="RefSeq" id="WP_179259248.1">
    <property type="nucleotide sequence ID" value="NZ_CP058601.1"/>
</dbReference>
<organism evidence="5 6">
    <name type="scientific">Natrinema halophilum</name>
    <dbReference type="NCBI Taxonomy" id="1699371"/>
    <lineage>
        <taxon>Archaea</taxon>
        <taxon>Methanobacteriati</taxon>
        <taxon>Methanobacteriota</taxon>
        <taxon>Stenosarchaea group</taxon>
        <taxon>Halobacteria</taxon>
        <taxon>Halobacteriales</taxon>
        <taxon>Natrialbaceae</taxon>
        <taxon>Natrinema</taxon>
    </lineage>
</organism>
<protein>
    <submittedName>
        <fullName evidence="5">Hsp20/alpha crystallin family protein</fullName>
    </submittedName>
</protein>
<dbReference type="AlphaFoldDB" id="A0A7D5L353"/>
<evidence type="ECO:0000259" key="3">
    <source>
        <dbReference type="PROSITE" id="PS01031"/>
    </source>
</evidence>
<sequence>MTPVPQYATWEEHRRALSQTAEEARSQHAVPRPAIEIINEPESITVSAQLPGFESDNIQIKSTDTMLTISATRDEYEGEGETLHSEWHSDVQRTIPLPVPTNPDKAEVTYESGILKITLPKEEGQQVTIPI</sequence>
<evidence type="ECO:0000256" key="1">
    <source>
        <dbReference type="PROSITE-ProRule" id="PRU00285"/>
    </source>
</evidence>
<dbReference type="KEGG" id="haly:HYG82_00900"/>
<dbReference type="OrthoDB" id="198277at2157"/>
<evidence type="ECO:0000313" key="5">
    <source>
        <dbReference type="EMBL" id="QLG47505.1"/>
    </source>
</evidence>
<dbReference type="PANTHER" id="PTHR11527">
    <property type="entry name" value="HEAT-SHOCK PROTEIN 20 FAMILY MEMBER"/>
    <property type="match status" value="1"/>
</dbReference>
<dbReference type="CDD" id="cd06464">
    <property type="entry name" value="ACD_sHsps-like"/>
    <property type="match status" value="1"/>
</dbReference>
<keyword evidence="6" id="KW-1185">Reference proteome</keyword>
<comment type="similarity">
    <text evidence="1 2">Belongs to the small heat shock protein (HSP20) family.</text>
</comment>
<proteinExistence type="inferred from homology"/>
<reference evidence="5 6" key="1">
    <citation type="submission" date="2020-07" db="EMBL/GenBank/DDBJ databases">
        <authorList>
            <person name="Cui H."/>
        </authorList>
    </citation>
    <scope>NUCLEOTIDE SEQUENCE [LARGE SCALE GENOMIC DNA]</scope>
    <source>
        <strain evidence="5 6">YPL8</strain>
    </source>
</reference>
<dbReference type="Gene3D" id="2.60.40.790">
    <property type="match status" value="1"/>
</dbReference>
<evidence type="ECO:0000313" key="6">
    <source>
        <dbReference type="Proteomes" id="UP000509241"/>
    </source>
</evidence>
<dbReference type="InterPro" id="IPR007052">
    <property type="entry name" value="CS_dom"/>
</dbReference>
<dbReference type="InterPro" id="IPR031107">
    <property type="entry name" value="Small_HSP"/>
</dbReference>
<dbReference type="Proteomes" id="UP000509241">
    <property type="component" value="Chromosome"/>
</dbReference>
<dbReference type="EMBL" id="CP058601">
    <property type="protein sequence ID" value="QLG47505.1"/>
    <property type="molecule type" value="Genomic_DNA"/>
</dbReference>
<feature type="domain" description="SHSP" evidence="3">
    <location>
        <begin position="26"/>
        <end position="131"/>
    </location>
</feature>
<dbReference type="InterPro" id="IPR002068">
    <property type="entry name" value="A-crystallin/Hsp20_dom"/>
</dbReference>
<dbReference type="PROSITE" id="PS51203">
    <property type="entry name" value="CS"/>
    <property type="match status" value="1"/>
</dbReference>
<dbReference type="InterPro" id="IPR008978">
    <property type="entry name" value="HSP20-like_chaperone"/>
</dbReference>
<dbReference type="SUPFAM" id="SSF49764">
    <property type="entry name" value="HSP20-like chaperones"/>
    <property type="match status" value="1"/>
</dbReference>
<dbReference type="Pfam" id="PF00011">
    <property type="entry name" value="HSP20"/>
    <property type="match status" value="1"/>
</dbReference>
<dbReference type="GeneID" id="56031805"/>
<evidence type="ECO:0000256" key="2">
    <source>
        <dbReference type="RuleBase" id="RU003616"/>
    </source>
</evidence>
<evidence type="ECO:0000259" key="4">
    <source>
        <dbReference type="PROSITE" id="PS51203"/>
    </source>
</evidence>
<dbReference type="PROSITE" id="PS01031">
    <property type="entry name" value="SHSP"/>
    <property type="match status" value="1"/>
</dbReference>
<accession>A0A7D5L353</accession>
<gene>
    <name evidence="5" type="ORF">HYG82_00900</name>
</gene>
<name>A0A7D5L353_9EURY</name>